<protein>
    <submittedName>
        <fullName evidence="2">Uncharacterized protein</fullName>
    </submittedName>
</protein>
<sequence>MAADSQQILLRWACEAHGPGACIMQPHDLVDENLPPRCRSDAPPRMAHRHLTGTGTWSSLTRLEGWLPAFGVLDAAARDRAFRYFAGAVEVARAFYLSARANTTGPSPSLATTGARQSPRT</sequence>
<dbReference type="EMBL" id="SZNQ01000001">
    <property type="protein sequence ID" value="TKT03696.1"/>
    <property type="molecule type" value="Genomic_DNA"/>
</dbReference>
<dbReference type="Proteomes" id="UP000305929">
    <property type="component" value="Unassembled WGS sequence"/>
</dbReference>
<evidence type="ECO:0000256" key="1">
    <source>
        <dbReference type="SAM" id="MobiDB-lite"/>
    </source>
</evidence>
<accession>A0A4U5WSD0</accession>
<proteinExistence type="predicted"/>
<dbReference type="AlphaFoldDB" id="A0A4U5WSD0"/>
<gene>
    <name evidence="2" type="ORF">E4U91_29030</name>
</gene>
<evidence type="ECO:0000313" key="2">
    <source>
        <dbReference type="EMBL" id="TKT03696.1"/>
    </source>
</evidence>
<comment type="caution">
    <text evidence="2">The sequence shown here is derived from an EMBL/GenBank/DDBJ whole genome shotgun (WGS) entry which is preliminary data.</text>
</comment>
<name>A0A4U5WSD0_STRLS</name>
<reference evidence="2 3" key="1">
    <citation type="submission" date="2019-04" db="EMBL/GenBank/DDBJ databases">
        <title>Streptomyces lasaliensis sp. nov., an Actinomycete isolated from soil which produces the polyether antibiotic lasalocid.</title>
        <authorList>
            <person name="Erwin G."/>
            <person name="Haber C."/>
        </authorList>
    </citation>
    <scope>NUCLEOTIDE SEQUENCE [LARGE SCALE GENOMIC DNA]</scope>
    <source>
        <strain evidence="2 3">X-537</strain>
    </source>
</reference>
<organism evidence="2 3">
    <name type="scientific">Streptomyces lasalocidi</name>
    <name type="common">Streptomyces lasaliensis</name>
    <dbReference type="NCBI Taxonomy" id="324833"/>
    <lineage>
        <taxon>Bacteria</taxon>
        <taxon>Bacillati</taxon>
        <taxon>Actinomycetota</taxon>
        <taxon>Actinomycetes</taxon>
        <taxon>Kitasatosporales</taxon>
        <taxon>Streptomycetaceae</taxon>
        <taxon>Streptomyces</taxon>
    </lineage>
</organism>
<keyword evidence="3" id="KW-1185">Reference proteome</keyword>
<evidence type="ECO:0000313" key="3">
    <source>
        <dbReference type="Proteomes" id="UP000305929"/>
    </source>
</evidence>
<feature type="region of interest" description="Disordered" evidence="1">
    <location>
        <begin position="101"/>
        <end position="121"/>
    </location>
</feature>